<evidence type="ECO:0000313" key="2">
    <source>
        <dbReference type="EMBL" id="VVB06387.1"/>
    </source>
</evidence>
<keyword evidence="1" id="KW-1133">Transmembrane helix</keyword>
<dbReference type="EMBL" id="CABITT030000005">
    <property type="protein sequence ID" value="VVB06387.1"/>
    <property type="molecule type" value="Genomic_DNA"/>
</dbReference>
<dbReference type="OrthoDB" id="591587at2759"/>
<dbReference type="AlphaFoldDB" id="A0A565BYI2"/>
<gene>
    <name evidence="2" type="ORF">ANE_LOCUS16831</name>
</gene>
<evidence type="ECO:0000313" key="3">
    <source>
        <dbReference type="Proteomes" id="UP000489600"/>
    </source>
</evidence>
<dbReference type="InterPro" id="IPR004158">
    <property type="entry name" value="DUF247_pln"/>
</dbReference>
<evidence type="ECO:0000256" key="1">
    <source>
        <dbReference type="SAM" id="Phobius"/>
    </source>
</evidence>
<protein>
    <submittedName>
        <fullName evidence="2">Uncharacterized protein</fullName>
    </submittedName>
</protein>
<keyword evidence="3" id="KW-1185">Reference proteome</keyword>
<dbReference type="PANTHER" id="PTHR31170">
    <property type="entry name" value="BNAC04G53230D PROTEIN"/>
    <property type="match status" value="1"/>
</dbReference>
<dbReference type="PANTHER" id="PTHR31170:SF9">
    <property type="entry name" value="PROTEIN, PUTATIVE (DUF247)-RELATED"/>
    <property type="match status" value="1"/>
</dbReference>
<dbReference type="Proteomes" id="UP000489600">
    <property type="component" value="Unassembled WGS sequence"/>
</dbReference>
<comment type="caution">
    <text evidence="2">The sequence shown here is derived from an EMBL/GenBank/DDBJ whole genome shotgun (WGS) entry which is preliminary data.</text>
</comment>
<proteinExistence type="predicted"/>
<dbReference type="Pfam" id="PF03140">
    <property type="entry name" value="DUF247"/>
    <property type="match status" value="1"/>
</dbReference>
<reference evidence="2" key="1">
    <citation type="submission" date="2019-07" db="EMBL/GenBank/DDBJ databases">
        <authorList>
            <person name="Dittberner H."/>
        </authorList>
    </citation>
    <scope>NUCLEOTIDE SEQUENCE [LARGE SCALE GENOMIC DNA]</scope>
</reference>
<name>A0A565BYI2_9BRAS</name>
<accession>A0A565BYI2</accession>
<feature type="transmembrane region" description="Helical" evidence="1">
    <location>
        <begin position="406"/>
        <end position="428"/>
    </location>
</feature>
<keyword evidence="1" id="KW-0812">Transmembrane</keyword>
<sequence>MDLESGTVQELNKLVPGMWQYPTDTQLCCIYRVPNCLRSLNPDAYTPQLVIIGPLHHFLKDQALKSHGDITDAKSMGYLNMEAHKKIYLKEFAERFKGENIIDEFRRKINKDEERIRASYSESTAWIQTSAFVEMVLLDSVFIFQLIWKFMERKQGKTGDRLMDEPCLEITVKRDLMLLENQLPYFILEKLFEPRFLPKKKPQEFHDFRKSIITYFFAFKNKIRNDPKFIHFTDLLRRVRVGTLPDDLTGKFNSIENMYNADKLHSGGVKFKAVNKEAVEEEVSFKAEFKKGCLKLPCLRVDDEFEITIRNIMALEQCHYPSSAHVCNYFIFLDYLIETDKDVNLLVEKGIIQNCIGENRLVAEMVNKLCLGILDRGSYCSDIANKVNDRYNNLICRSYAVLKNVYFGNLWTGTATVAATLLLLMTLIQTMASTFQVMQDAPY</sequence>
<keyword evidence="1" id="KW-0472">Membrane</keyword>
<organism evidence="2 3">
    <name type="scientific">Arabis nemorensis</name>
    <dbReference type="NCBI Taxonomy" id="586526"/>
    <lineage>
        <taxon>Eukaryota</taxon>
        <taxon>Viridiplantae</taxon>
        <taxon>Streptophyta</taxon>
        <taxon>Embryophyta</taxon>
        <taxon>Tracheophyta</taxon>
        <taxon>Spermatophyta</taxon>
        <taxon>Magnoliopsida</taxon>
        <taxon>eudicotyledons</taxon>
        <taxon>Gunneridae</taxon>
        <taxon>Pentapetalae</taxon>
        <taxon>rosids</taxon>
        <taxon>malvids</taxon>
        <taxon>Brassicales</taxon>
        <taxon>Brassicaceae</taxon>
        <taxon>Arabideae</taxon>
        <taxon>Arabis</taxon>
    </lineage>
</organism>